<evidence type="ECO:0000313" key="2">
    <source>
        <dbReference type="EMBL" id="GKT46678.1"/>
    </source>
</evidence>
<dbReference type="GeneID" id="73327661"/>
<reference evidence="2 3" key="1">
    <citation type="submission" date="2022-03" db="EMBL/GenBank/DDBJ databases">
        <title>Genome data of Colletotrichum spp.</title>
        <authorList>
            <person name="Utami Y.D."/>
            <person name="Hiruma K."/>
        </authorList>
    </citation>
    <scope>NUCLEOTIDE SEQUENCE [LARGE SCALE GENOMIC DNA]</scope>
    <source>
        <strain evidence="2 3">MAFF 239500</strain>
    </source>
</reference>
<comment type="caution">
    <text evidence="2">The sequence shown here is derived from an EMBL/GenBank/DDBJ whole genome shotgun (WGS) entry which is preliminary data.</text>
</comment>
<dbReference type="EMBL" id="BQXU01000017">
    <property type="protein sequence ID" value="GKT46678.1"/>
    <property type="molecule type" value="Genomic_DNA"/>
</dbReference>
<organism evidence="2 3">
    <name type="scientific">Colletotrichum spaethianum</name>
    <dbReference type="NCBI Taxonomy" id="700344"/>
    <lineage>
        <taxon>Eukaryota</taxon>
        <taxon>Fungi</taxon>
        <taxon>Dikarya</taxon>
        <taxon>Ascomycota</taxon>
        <taxon>Pezizomycotina</taxon>
        <taxon>Sordariomycetes</taxon>
        <taxon>Hypocreomycetidae</taxon>
        <taxon>Glomerellales</taxon>
        <taxon>Glomerellaceae</taxon>
        <taxon>Colletotrichum</taxon>
        <taxon>Colletotrichum spaethianum species complex</taxon>
    </lineage>
</organism>
<sequence>MLFITLVVNVLIHLICDELVDSIVRIHVIVVRVELAVLVVGQDNQSAVDELDASGLAIANVAPQDQDGQLVEDLLLDQAGQWTSTVGGRVAGVAEVVLGLVRHVDDDLAVVVLQPLLDLLQTDVDNLADLAAGETVEDDGRVDTVEELGQEITAERVHDKLAGRRVDLALTVGGLGEVLGTQVGRHDDDAVLGVDNTTLAVGDTAVVHELEEDGEYLLGSLLHLIEEEDGERLAAEGLGELTTGIVADVSRGSTNHPAKSMSLLVLGHVEADHGLGVVEEELGKGLGQESLTGTRGTAEQEAGWLVGVAETRPLKADGVGNGLDGFLLADDDLAENLLHVDKLLLFTRLEASDRDTSPAGHDLVDVVGGDHIGNHSVVVLAGGVESSVGGGLLGLELLDDRALLGDGAVLKVGSLGMVTGVCGILKTLLELVELRLCQVDLLASLDLAEVLLAERFQLLLDVLGILSRLDQASLGSLVLLLLQSGNLDHDLTELALERVDDFGLRLSCDSDSGGGLIDQVDGRVGKSPGSEVASSKVGGCYQGVVENRDAVVSVVSLLETTENGNGLADAGFLYKDLLETTLESSILLNILAQVDLVDEEDNHLLGVLNLLQNTLHPLLKLSAVLASGHQGADVKRQQLAGLEVVGHIAVDDALGETLDDGSLTDTGLTNEDGVVLRPAGQDPYNSPDLLLAANDRVHVLVSGQGRHVDGELGKVLVLLLGVSILAVHPLRAANLGDGIVHKLRLRDVRLLQTGLYRVVFGKSLDEVVDSDEAVLLRLLQFLSLAEDGVEGGRHGDLVWWRVLARQTHQCLLECSVESLRVAVCALDNLPEH</sequence>
<evidence type="ECO:0000256" key="1">
    <source>
        <dbReference type="SAM" id="SignalP"/>
    </source>
</evidence>
<dbReference type="AlphaFoldDB" id="A0AA37LE03"/>
<keyword evidence="3" id="KW-1185">Reference proteome</keyword>
<keyword evidence="1" id="KW-0732">Signal</keyword>
<evidence type="ECO:0000313" key="3">
    <source>
        <dbReference type="Proteomes" id="UP001055115"/>
    </source>
</evidence>
<feature type="signal peptide" evidence="1">
    <location>
        <begin position="1"/>
        <end position="22"/>
    </location>
</feature>
<protein>
    <recommendedName>
        <fullName evidence="4">NAD-specific glutamate dehydrogenase</fullName>
    </recommendedName>
</protein>
<name>A0AA37LE03_9PEZI</name>
<proteinExistence type="predicted"/>
<accession>A0AA37LE03</accession>
<gene>
    <name evidence="2" type="ORF">ColSpa_06859</name>
</gene>
<dbReference type="Proteomes" id="UP001055115">
    <property type="component" value="Unassembled WGS sequence"/>
</dbReference>
<dbReference type="RefSeq" id="XP_049129028.1">
    <property type="nucleotide sequence ID" value="XM_049273071.1"/>
</dbReference>
<evidence type="ECO:0008006" key="4">
    <source>
        <dbReference type="Google" id="ProtNLM"/>
    </source>
</evidence>
<feature type="chain" id="PRO_5041214915" description="NAD-specific glutamate dehydrogenase" evidence="1">
    <location>
        <begin position="23"/>
        <end position="832"/>
    </location>
</feature>
<dbReference type="AntiFam" id="ANF00007">
    <property type="entry name" value="Shadow ORF (opposite clpB)"/>
</dbReference>